<dbReference type="Gene3D" id="2.60.120.260">
    <property type="entry name" value="Galactose-binding domain-like"/>
    <property type="match status" value="1"/>
</dbReference>
<keyword evidence="4" id="KW-1185">Reference proteome</keyword>
<name>A0A0K1PMZ0_9BACT</name>
<dbReference type="KEGG" id="llu:AKJ09_01546"/>
<evidence type="ECO:0000256" key="1">
    <source>
        <dbReference type="SAM" id="MobiDB-lite"/>
    </source>
</evidence>
<dbReference type="InterPro" id="IPR040794">
    <property type="entry name" value="CE2_N"/>
</dbReference>
<evidence type="ECO:0000259" key="2">
    <source>
        <dbReference type="Pfam" id="PF17996"/>
    </source>
</evidence>
<organism evidence="3 4">
    <name type="scientific">Labilithrix luteola</name>
    <dbReference type="NCBI Taxonomy" id="1391654"/>
    <lineage>
        <taxon>Bacteria</taxon>
        <taxon>Pseudomonadati</taxon>
        <taxon>Myxococcota</taxon>
        <taxon>Polyangia</taxon>
        <taxon>Polyangiales</taxon>
        <taxon>Labilitrichaceae</taxon>
        <taxon>Labilithrix</taxon>
    </lineage>
</organism>
<accession>A0A0K1PMZ0</accession>
<dbReference type="PROSITE" id="PS51257">
    <property type="entry name" value="PROKAR_LIPOPROTEIN"/>
    <property type="match status" value="1"/>
</dbReference>
<dbReference type="Pfam" id="PF17996">
    <property type="entry name" value="CE2_N"/>
    <property type="match status" value="1"/>
</dbReference>
<dbReference type="OrthoDB" id="9801375at2"/>
<dbReference type="RefSeq" id="WP_146646419.1">
    <property type="nucleotide sequence ID" value="NZ_CP012333.1"/>
</dbReference>
<dbReference type="SUPFAM" id="SSF52266">
    <property type="entry name" value="SGNH hydrolase"/>
    <property type="match status" value="1"/>
</dbReference>
<protein>
    <submittedName>
        <fullName evidence="3">Lipase/acylhydrolase, putative</fullName>
    </submittedName>
</protein>
<evidence type="ECO:0000313" key="3">
    <source>
        <dbReference type="EMBL" id="AKU94882.1"/>
    </source>
</evidence>
<feature type="region of interest" description="Disordered" evidence="1">
    <location>
        <begin position="26"/>
        <end position="67"/>
    </location>
</feature>
<dbReference type="Gene3D" id="3.40.50.1110">
    <property type="entry name" value="SGNH hydrolase"/>
    <property type="match status" value="1"/>
</dbReference>
<dbReference type="PANTHER" id="PTHR37834">
    <property type="entry name" value="GDSL-LIKE LIPASE/ACYLHYDROLASE DOMAIN PROTEIN (AFU_ORTHOLOGUE AFUA_2G00620)"/>
    <property type="match status" value="1"/>
</dbReference>
<dbReference type="PANTHER" id="PTHR37834:SF2">
    <property type="entry name" value="ESTERASE, SGNH HYDROLASE-TYPE"/>
    <property type="match status" value="1"/>
</dbReference>
<dbReference type="AlphaFoldDB" id="A0A0K1PMZ0"/>
<reference evidence="3 4" key="1">
    <citation type="submission" date="2015-08" db="EMBL/GenBank/DDBJ databases">
        <authorList>
            <person name="Babu N.S."/>
            <person name="Beckwith C.J."/>
            <person name="Beseler K.G."/>
            <person name="Brison A."/>
            <person name="Carone J.V."/>
            <person name="Caskin T.P."/>
            <person name="Diamond M."/>
            <person name="Durham M.E."/>
            <person name="Foxe J.M."/>
            <person name="Go M."/>
            <person name="Henderson B.A."/>
            <person name="Jones I.B."/>
            <person name="McGettigan J.A."/>
            <person name="Micheletti S.J."/>
            <person name="Nasrallah M.E."/>
            <person name="Ortiz D."/>
            <person name="Piller C.R."/>
            <person name="Privatt S.R."/>
            <person name="Schneider S.L."/>
            <person name="Sharp S."/>
            <person name="Smith T.C."/>
            <person name="Stanton J.D."/>
            <person name="Ullery H.E."/>
            <person name="Wilson R.J."/>
            <person name="Serrano M.G."/>
            <person name="Buck G."/>
            <person name="Lee V."/>
            <person name="Wang Y."/>
            <person name="Carvalho R."/>
            <person name="Voegtly L."/>
            <person name="Shi R."/>
            <person name="Duckworth R."/>
            <person name="Johnson A."/>
            <person name="Loviza R."/>
            <person name="Walstead R."/>
            <person name="Shah Z."/>
            <person name="Kiflezghi M."/>
            <person name="Wade K."/>
            <person name="Ball S.L."/>
            <person name="Bradley K.W."/>
            <person name="Asai D.J."/>
            <person name="Bowman C.A."/>
            <person name="Russell D.A."/>
            <person name="Pope W.H."/>
            <person name="Jacobs-Sera D."/>
            <person name="Hendrix R.W."/>
            <person name="Hatfull G.F."/>
        </authorList>
    </citation>
    <scope>NUCLEOTIDE SEQUENCE [LARGE SCALE GENOMIC DNA]</scope>
    <source>
        <strain evidence="3 4">DSM 27648</strain>
    </source>
</reference>
<gene>
    <name evidence="3" type="ORF">AKJ09_01546</name>
</gene>
<dbReference type="GO" id="GO:0016788">
    <property type="term" value="F:hydrolase activity, acting on ester bonds"/>
    <property type="evidence" value="ECO:0007669"/>
    <property type="project" value="UniProtKB-ARBA"/>
</dbReference>
<dbReference type="Proteomes" id="UP000064967">
    <property type="component" value="Chromosome"/>
</dbReference>
<dbReference type="EMBL" id="CP012333">
    <property type="protein sequence ID" value="AKU94882.1"/>
    <property type="molecule type" value="Genomic_DNA"/>
</dbReference>
<dbReference type="InterPro" id="IPR036514">
    <property type="entry name" value="SGNH_hydro_sf"/>
</dbReference>
<keyword evidence="3" id="KW-0378">Hydrolase</keyword>
<dbReference type="InterPro" id="IPR052762">
    <property type="entry name" value="PCW_deacetylase/CE"/>
</dbReference>
<dbReference type="STRING" id="1391654.AKJ09_01546"/>
<proteinExistence type="predicted"/>
<sequence>MHRLLRGVPLASVPLLIAYGCTQSGGSEQAPPVDAAARVPQPDANQAGPPSPDQDADDGPEGPSIRYIGRFDTQEPDAPRCGWPGCRVIANFQGSEVSVTLTEHVDDWMVGGPSEWDYAIDGQWQPKLVLAIGQQKISLGTKLGPGQHTVELYKRSEAQTGVTEFDGFDFGTDGVLLSPPRRKKRTIEMVGDSMMTGFGVNGVGPDCPDSNQAAEWADFHISFGALLGQTFDADVYGTAYSGKGITKNIWRPDPWTMPLIFPLANPIDPHTPFDFKGYSPDILIVGIGGLDFAVGQPVDDGPAVLSDFIAGYLAFLGQLRKTYPNAQILCIIGPGIDDGEPNVIRDSVMAGVSGAVEGAKRNGDTKVSYFWPSNSQSIAEVSGCDGHGNPSFHQRVARELAPVVSALMGW</sequence>
<evidence type="ECO:0000313" key="4">
    <source>
        <dbReference type="Proteomes" id="UP000064967"/>
    </source>
</evidence>
<feature type="domain" description="Carbohydrate esterase 2 N-terminal" evidence="2">
    <location>
        <begin position="67"/>
        <end position="180"/>
    </location>
</feature>